<proteinExistence type="inferred from homology"/>
<reference evidence="3 4" key="1">
    <citation type="submission" date="2024-04" db="EMBL/GenBank/DDBJ databases">
        <title>Dissimilatory iodate-reducing microorganisms contribute to the enrichment of iodine in groundwater.</title>
        <authorList>
            <person name="Jiang Z."/>
        </authorList>
    </citation>
    <scope>NUCLEOTIDE SEQUENCE [LARGE SCALE GENOMIC DNA]</scope>
    <source>
        <strain evidence="3 4">NCP973</strain>
    </source>
</reference>
<dbReference type="EMBL" id="CP151406">
    <property type="protein sequence ID" value="WZJ20695.1"/>
    <property type="molecule type" value="Genomic_DNA"/>
</dbReference>
<dbReference type="InterPro" id="IPR003423">
    <property type="entry name" value="OMP_efflux"/>
</dbReference>
<evidence type="ECO:0000313" key="3">
    <source>
        <dbReference type="EMBL" id="WZJ20695.1"/>
    </source>
</evidence>
<evidence type="ECO:0000313" key="4">
    <source>
        <dbReference type="Proteomes" id="UP001479520"/>
    </source>
</evidence>
<gene>
    <name evidence="3" type="ORF">AADV58_12130</name>
</gene>
<dbReference type="PANTHER" id="PTHR30203">
    <property type="entry name" value="OUTER MEMBRANE CATION EFFLUX PROTEIN"/>
    <property type="match status" value="1"/>
</dbReference>
<sequence>MRIFPRFPLWILCSVVLAPPVHAENLARAFADAWARQPAAAAQAEHQQAVAARRAAASAWTPESAAIELGGRSDRFNRDTGAAEVELGLAIPLWLPGERRASQGLAGAEAALLDARLASQQWQLAGSLRTAWWEWQQARESQLLAEGRLAAAERLRDDVGRRVKAGDLARSDLHQAELAVAVAEAELAEASGAQALAAGDLQALTGKAPADVAAAGETPPAETPADDWLDRHPQVRWLQAVAEQARQQQVLARTRNRPPPEITVATRQERDARGAQRDQSWALGVRIPLSAGARHDQAVAEASAGRTEAEIAAQRERERLQQAAALAARQVALAQTRLAAAEKGFRLASENLRLFDKSFRLGETDLPTRLRIEHEAFVAERKLHQARLQLAASLSARRQALGLLPE</sequence>
<name>A0ABZ2XDI1_9RHOO</name>
<accession>A0ABZ2XDI1</accession>
<evidence type="ECO:0000256" key="1">
    <source>
        <dbReference type="ARBA" id="ARBA00007613"/>
    </source>
</evidence>
<comment type="similarity">
    <text evidence="1">Belongs to the outer membrane factor (OMF) (TC 1.B.17) family.</text>
</comment>
<evidence type="ECO:0000256" key="2">
    <source>
        <dbReference type="SAM" id="SignalP"/>
    </source>
</evidence>
<dbReference type="Gene3D" id="1.20.1600.10">
    <property type="entry name" value="Outer membrane efflux proteins (OEP)"/>
    <property type="match status" value="1"/>
</dbReference>
<dbReference type="Proteomes" id="UP001479520">
    <property type="component" value="Chromosome"/>
</dbReference>
<dbReference type="SUPFAM" id="SSF56954">
    <property type="entry name" value="Outer membrane efflux proteins (OEP)"/>
    <property type="match status" value="1"/>
</dbReference>
<dbReference type="RefSeq" id="WP_081700172.1">
    <property type="nucleotide sequence ID" value="NZ_CP151406.1"/>
</dbReference>
<feature type="chain" id="PRO_5045663945" evidence="2">
    <location>
        <begin position="24"/>
        <end position="406"/>
    </location>
</feature>
<dbReference type="InterPro" id="IPR010131">
    <property type="entry name" value="MdtP/NodT-like"/>
</dbReference>
<keyword evidence="2" id="KW-0732">Signal</keyword>
<organism evidence="3 4">
    <name type="scientific">Azonexus hydrophilus</name>
    <dbReference type="NCBI Taxonomy" id="418702"/>
    <lineage>
        <taxon>Bacteria</taxon>
        <taxon>Pseudomonadati</taxon>
        <taxon>Pseudomonadota</taxon>
        <taxon>Betaproteobacteria</taxon>
        <taxon>Rhodocyclales</taxon>
        <taxon>Azonexaceae</taxon>
        <taxon>Azonexus</taxon>
    </lineage>
</organism>
<protein>
    <submittedName>
        <fullName evidence="3">TolC family protein</fullName>
    </submittedName>
</protein>
<dbReference type="PANTHER" id="PTHR30203:SF24">
    <property type="entry name" value="BLR4935 PROTEIN"/>
    <property type="match status" value="1"/>
</dbReference>
<keyword evidence="4" id="KW-1185">Reference proteome</keyword>
<feature type="signal peptide" evidence="2">
    <location>
        <begin position="1"/>
        <end position="23"/>
    </location>
</feature>
<dbReference type="Pfam" id="PF02321">
    <property type="entry name" value="OEP"/>
    <property type="match status" value="1"/>
</dbReference>